<evidence type="ECO:0000313" key="4">
    <source>
        <dbReference type="EMBL" id="REI42779.1"/>
    </source>
</evidence>
<feature type="coiled-coil region" evidence="1">
    <location>
        <begin position="16"/>
        <end position="52"/>
    </location>
</feature>
<evidence type="ECO:0000259" key="3">
    <source>
        <dbReference type="PROSITE" id="PS51411"/>
    </source>
</evidence>
<keyword evidence="5" id="KW-1185">Reference proteome</keyword>
<protein>
    <recommendedName>
        <fullName evidence="3">PSP1 C-terminal domain-containing protein</fullName>
    </recommendedName>
</protein>
<dbReference type="PANTHER" id="PTHR43830:SF3">
    <property type="entry name" value="PROTEIN PSP1"/>
    <property type="match status" value="1"/>
</dbReference>
<dbReference type="Proteomes" id="UP000263486">
    <property type="component" value="Unassembled WGS sequence"/>
</dbReference>
<reference evidence="4 5" key="1">
    <citation type="submission" date="2018-08" db="EMBL/GenBank/DDBJ databases">
        <title>Draft genome sequence of Psychrilyobacter sp. strain SD5 isolated from Black Sea water.</title>
        <authorList>
            <person name="Yadav S."/>
            <person name="Villanueva L."/>
            <person name="Damste J.S.S."/>
        </authorList>
    </citation>
    <scope>NUCLEOTIDE SEQUENCE [LARGE SCALE GENOMIC DNA]</scope>
    <source>
        <strain evidence="4 5">SD5</strain>
    </source>
</reference>
<name>A0ABX9KKF4_9FUSO</name>
<evidence type="ECO:0000256" key="1">
    <source>
        <dbReference type="SAM" id="Coils"/>
    </source>
</evidence>
<accession>A0ABX9KKF4</accession>
<dbReference type="InterPro" id="IPR047767">
    <property type="entry name" value="PSP1-like"/>
</dbReference>
<proteinExistence type="predicted"/>
<dbReference type="EMBL" id="QUAJ01000003">
    <property type="protein sequence ID" value="REI42779.1"/>
    <property type="molecule type" value="Genomic_DNA"/>
</dbReference>
<dbReference type="InterPro" id="IPR007557">
    <property type="entry name" value="PSP1_C"/>
</dbReference>
<dbReference type="PANTHER" id="PTHR43830">
    <property type="entry name" value="PROTEIN PSP1"/>
    <property type="match status" value="1"/>
</dbReference>
<evidence type="ECO:0000256" key="2">
    <source>
        <dbReference type="SAM" id="MobiDB-lite"/>
    </source>
</evidence>
<keyword evidence="1" id="KW-0175">Coiled coil</keyword>
<dbReference type="PROSITE" id="PS51411">
    <property type="entry name" value="PSP1_C"/>
    <property type="match status" value="1"/>
</dbReference>
<feature type="compositionally biased region" description="Basic and acidic residues" evidence="2">
    <location>
        <begin position="330"/>
        <end position="343"/>
    </location>
</feature>
<feature type="domain" description="PSP1 C-terminal" evidence="3">
    <location>
        <begin position="113"/>
        <end position="198"/>
    </location>
</feature>
<feature type="region of interest" description="Disordered" evidence="2">
    <location>
        <begin position="319"/>
        <end position="343"/>
    </location>
</feature>
<dbReference type="NCBIfam" id="NF041131">
    <property type="entry name" value="RicT_YaaT_fam"/>
    <property type="match status" value="1"/>
</dbReference>
<evidence type="ECO:0000313" key="5">
    <source>
        <dbReference type="Proteomes" id="UP000263486"/>
    </source>
</evidence>
<sequence>MPAPAPCGTEPCDENCAKKKEAKEELNREILDEEWEAEKKAAEDKKKKEKKQYKILGIMFEITRKRYYFEVVDEVDYKIGDRAIVDTARGKEIGLVYMAPKMMGEESLVLPLKPVIRKATAEDNQQFETLKAEAEKANNIGKEKIKKHELPMKLVATEFTFDKSKLIFYFTAEGRIDFRNLVKELATIFKLRIELRQIGVRDEARILGSLGICGKELCCRIYINKFDSVLIKMARDQGLVINPSKISGACGRLLCCIKYEYQQYADALLKCPSMGQTVNVENSKGRVVGINPLNEYLYVDVEGKGRMRLNLDEVSFDKKEARKQHKSKKKTPEEAAMKGLEAK</sequence>
<organism evidence="4 5">
    <name type="scientific">Psychrilyobacter piezotolerans</name>
    <dbReference type="NCBI Taxonomy" id="2293438"/>
    <lineage>
        <taxon>Bacteria</taxon>
        <taxon>Fusobacteriati</taxon>
        <taxon>Fusobacteriota</taxon>
        <taxon>Fusobacteriia</taxon>
        <taxon>Fusobacteriales</taxon>
        <taxon>Fusobacteriaceae</taxon>
        <taxon>Psychrilyobacter</taxon>
    </lineage>
</organism>
<comment type="caution">
    <text evidence="4">The sequence shown here is derived from an EMBL/GenBank/DDBJ whole genome shotgun (WGS) entry which is preliminary data.</text>
</comment>
<dbReference type="Pfam" id="PF04468">
    <property type="entry name" value="PSP1"/>
    <property type="match status" value="1"/>
</dbReference>
<gene>
    <name evidence="4" type="ORF">DYH56_02680</name>
</gene>